<accession>A0AAW7YAE9</accession>
<protein>
    <submittedName>
        <fullName evidence="2">Trypsin-like peptidase domain-containing protein</fullName>
    </submittedName>
</protein>
<dbReference type="Pfam" id="PF20280">
    <property type="entry name" value="CTD4"/>
    <property type="match status" value="1"/>
</dbReference>
<dbReference type="Gene3D" id="2.40.10.120">
    <property type="match status" value="1"/>
</dbReference>
<name>A0AAW7YAE9_9GAMM</name>
<dbReference type="InterPro" id="IPR009003">
    <property type="entry name" value="Peptidase_S1_PA"/>
</dbReference>
<evidence type="ECO:0000313" key="2">
    <source>
        <dbReference type="EMBL" id="MDO6545206.1"/>
    </source>
</evidence>
<dbReference type="RefSeq" id="WP_303501722.1">
    <property type="nucleotide sequence ID" value="NZ_JAUOPU010000042.1"/>
</dbReference>
<proteinExistence type="predicted"/>
<gene>
    <name evidence="2" type="ORF">Q4568_21935</name>
</gene>
<evidence type="ECO:0000313" key="3">
    <source>
        <dbReference type="Proteomes" id="UP001170624"/>
    </source>
</evidence>
<dbReference type="Proteomes" id="UP001170624">
    <property type="component" value="Unassembled WGS sequence"/>
</dbReference>
<comment type="caution">
    <text evidence="2">The sequence shown here is derived from an EMBL/GenBank/DDBJ whole genome shotgun (WGS) entry which is preliminary data.</text>
</comment>
<organism evidence="2 3">
    <name type="scientific">Photobacterium sanguinicancri</name>
    <dbReference type="NCBI Taxonomy" id="875932"/>
    <lineage>
        <taxon>Bacteria</taxon>
        <taxon>Pseudomonadati</taxon>
        <taxon>Pseudomonadota</taxon>
        <taxon>Gammaproteobacteria</taxon>
        <taxon>Vibrionales</taxon>
        <taxon>Vibrionaceae</taxon>
        <taxon>Photobacterium</taxon>
    </lineage>
</organism>
<dbReference type="InterPro" id="IPR046916">
    <property type="entry name" value="ABC-3C_CTD4"/>
</dbReference>
<dbReference type="AlphaFoldDB" id="A0AAW7YAE9"/>
<dbReference type="EMBL" id="JAUOPU010000042">
    <property type="protein sequence ID" value="MDO6545206.1"/>
    <property type="molecule type" value="Genomic_DNA"/>
</dbReference>
<sequence length="429" mass="48087">MSFGDTFRMLTVKVNKGSGCIFQTDDKNHTYVLTARHNIDESDAVEIKRTLLGSDSKLIEENLEFIGKPYYHSNVNIDAAICKIRKIEGVPHLKKCDFQCLSKEDIYLCGHPEVREDEDSFRVNKIKVLNRKDLGYMEGELTPVVTQSEISGQSGGGILFEKNGSPVLVGIQKGMAADDEDEELSRVNFLPYEHFDDIVSQHSEELSHLSPSFISSFNEVIAATYDLNNFPLNKDLVKNELHAVAEDISSSISPKDILNCFGSQRMLVSGEPQSSVYDSQLWIGMLELLTVIQINKGEELLTIDDIHIMNKKNKVIFGSVVSSWSELISALYKSDLTELEKGGKIFIVTSNDTSPAVTTLDPKIVKSIANVPPKRIKVNRASVTAPFEDIELKHIYDIQKKFMDHMVNYIHANATNIEDLLKDEAKQIV</sequence>
<dbReference type="Pfam" id="PF13365">
    <property type="entry name" value="Trypsin_2"/>
    <property type="match status" value="1"/>
</dbReference>
<reference evidence="2" key="1">
    <citation type="submission" date="2023-07" db="EMBL/GenBank/DDBJ databases">
        <title>Genome content predicts the carbon catabolic preferences of heterotrophic bacteria.</title>
        <authorList>
            <person name="Gralka M."/>
        </authorList>
    </citation>
    <scope>NUCLEOTIDE SEQUENCE</scope>
    <source>
        <strain evidence="2">G2M05</strain>
    </source>
</reference>
<dbReference type="SUPFAM" id="SSF50494">
    <property type="entry name" value="Trypsin-like serine proteases"/>
    <property type="match status" value="1"/>
</dbReference>
<feature type="domain" description="ABC-three component systems C-terminal" evidence="1">
    <location>
        <begin position="190"/>
        <end position="403"/>
    </location>
</feature>
<evidence type="ECO:0000259" key="1">
    <source>
        <dbReference type="Pfam" id="PF20280"/>
    </source>
</evidence>